<keyword evidence="1" id="KW-1133">Transmembrane helix</keyword>
<dbReference type="EMBL" id="FQUU01000023">
    <property type="protein sequence ID" value="SHF91304.1"/>
    <property type="molecule type" value="Genomic_DNA"/>
</dbReference>
<keyword evidence="3" id="KW-1185">Reference proteome</keyword>
<organism evidence="2 3">
    <name type="scientific">Flavisolibacter ginsengisoli DSM 18119</name>
    <dbReference type="NCBI Taxonomy" id="1121884"/>
    <lineage>
        <taxon>Bacteria</taxon>
        <taxon>Pseudomonadati</taxon>
        <taxon>Bacteroidota</taxon>
        <taxon>Chitinophagia</taxon>
        <taxon>Chitinophagales</taxon>
        <taxon>Chitinophagaceae</taxon>
        <taxon>Flavisolibacter</taxon>
    </lineage>
</organism>
<feature type="transmembrane region" description="Helical" evidence="1">
    <location>
        <begin position="44"/>
        <end position="66"/>
    </location>
</feature>
<name>A0A1M5FIJ6_9BACT</name>
<evidence type="ECO:0000256" key="1">
    <source>
        <dbReference type="SAM" id="Phobius"/>
    </source>
</evidence>
<proteinExistence type="predicted"/>
<sequence>MNTIISSVYAMRIVKGSVFYQEQNGWHTWEKAVTKANRFLKNKILAVINLIFLQFGKLYSHWLFFYCYLLPGQWCRALAGVCRESFITLDNCHIEDRELLSRLQSYFNAFYSIAINSARDNKKSIAIKNWKSIAVFLEELKGSV</sequence>
<keyword evidence="1" id="KW-0812">Transmembrane</keyword>
<evidence type="ECO:0000313" key="3">
    <source>
        <dbReference type="Proteomes" id="UP000184048"/>
    </source>
</evidence>
<dbReference type="AlphaFoldDB" id="A0A1M5FIJ6"/>
<reference evidence="2 3" key="1">
    <citation type="submission" date="2016-11" db="EMBL/GenBank/DDBJ databases">
        <authorList>
            <person name="Jaros S."/>
            <person name="Januszkiewicz K."/>
            <person name="Wedrychowicz H."/>
        </authorList>
    </citation>
    <scope>NUCLEOTIDE SEQUENCE [LARGE SCALE GENOMIC DNA]</scope>
    <source>
        <strain evidence="2 3">DSM 18119</strain>
    </source>
</reference>
<protein>
    <submittedName>
        <fullName evidence="2">Uncharacterized protein</fullName>
    </submittedName>
</protein>
<accession>A0A1M5FIJ6</accession>
<gene>
    <name evidence="2" type="ORF">SAMN02745131_03838</name>
</gene>
<keyword evidence="1" id="KW-0472">Membrane</keyword>
<dbReference type="Proteomes" id="UP000184048">
    <property type="component" value="Unassembled WGS sequence"/>
</dbReference>
<evidence type="ECO:0000313" key="2">
    <source>
        <dbReference type="EMBL" id="SHF91304.1"/>
    </source>
</evidence>
<dbReference type="STRING" id="1121884.SAMN02745131_03838"/>
<dbReference type="RefSeq" id="WP_072836958.1">
    <property type="nucleotide sequence ID" value="NZ_FQUU01000023.1"/>
</dbReference>